<feature type="region of interest" description="Disordered" evidence="1">
    <location>
        <begin position="739"/>
        <end position="758"/>
    </location>
</feature>
<feature type="compositionally biased region" description="Low complexity" evidence="1">
    <location>
        <begin position="607"/>
        <end position="622"/>
    </location>
</feature>
<dbReference type="OrthoDB" id="3919589at2759"/>
<feature type="compositionally biased region" description="Polar residues" evidence="1">
    <location>
        <begin position="459"/>
        <end position="468"/>
    </location>
</feature>
<evidence type="ECO:0000313" key="3">
    <source>
        <dbReference type="Proteomes" id="UP001056384"/>
    </source>
</evidence>
<feature type="region of interest" description="Disordered" evidence="1">
    <location>
        <begin position="92"/>
        <end position="131"/>
    </location>
</feature>
<feature type="region of interest" description="Disordered" evidence="1">
    <location>
        <begin position="242"/>
        <end position="271"/>
    </location>
</feature>
<organism evidence="2 3">
    <name type="scientific">Septoria linicola</name>
    <dbReference type="NCBI Taxonomy" id="215465"/>
    <lineage>
        <taxon>Eukaryota</taxon>
        <taxon>Fungi</taxon>
        <taxon>Dikarya</taxon>
        <taxon>Ascomycota</taxon>
        <taxon>Pezizomycotina</taxon>
        <taxon>Dothideomycetes</taxon>
        <taxon>Dothideomycetidae</taxon>
        <taxon>Mycosphaerellales</taxon>
        <taxon>Mycosphaerellaceae</taxon>
        <taxon>Septoria</taxon>
    </lineage>
</organism>
<sequence length="844" mass="92260">MFVDDRPLSTFQPTQGCNMYQSSNADAILKKPPAESPFSAPLSSATNTSKPPLSSKTSSSSSLNGLENNIPPFQTFLLRTPPLDHDPDKPLPVVPSQSVPMVEQTGERCSRRSSSVYSQAPSYGPDSVTSWQTEDLQESLRVPDRPIAYSISVPDLKIQEDASAALAPRTCSPLLTSPTMSTITLDSSQAPSQPTTALLPSADTSSSRNNIEMISLDQAKASLRVPGARILLPEEMLAISRAKSQRHGRTTSTNIFGGHDLSRTTTKPDIPTMVDRQGRVRSITTPPLTASHRADYPFPYVNSRLPSVNAFHVGTGPVREMRPPYISDSSQDMQRENHLGGRPSFDTSVYYFPLSPQTYENESSHSQLGDRVNTVAGEYHTLIANTYHQPSPPISGYDSDDSIKRHMKMIPRPLFYGTQSTRKSHGLRGEYSDHSRRGSQESTASSARGSNRFDLRLSFSPTQSRHTSGGSGSGYGDIPISPPSRQSLDKPRKMSIERGRSTRVKNRAYAGDLGEGRSNYSQSAQEANWSDSPKHINKPPKQSNPSIDLTMASPTLGEDFTASLNVGSSRPGAPLLTKSVIDMKLKTPLSSPQTSPLGGNPPTPGMHQHSTHGSTHSTDTSSVLFNNKKPFFQRSVIKSLRRARRRSSTTQHDCSISPSSTHHKTRREEASPHSPHLLPSPAATPHDSNKRPSIPHLGWSRTTKEQFDEAVSPPGTPTGNDSSKSKAKFTLLSLPKKHSVSACTVEPESPTSHKNDWGGRKASLLGTVLDKFTLQDKAQRRREDLKKMIRVVPNVVDEAASSYDVQDCGSRSFEGRPSFSRASTEGNSRRTSVLSRRLSGYGWM</sequence>
<feature type="compositionally biased region" description="Polar residues" evidence="1">
    <location>
        <begin position="9"/>
        <end position="25"/>
    </location>
</feature>
<feature type="compositionally biased region" description="Basic and acidic residues" evidence="1">
    <location>
        <begin position="427"/>
        <end position="439"/>
    </location>
</feature>
<feature type="compositionally biased region" description="Basic and acidic residues" evidence="1">
    <location>
        <begin position="487"/>
        <end position="500"/>
    </location>
</feature>
<feature type="compositionally biased region" description="Polar residues" evidence="1">
    <location>
        <begin position="518"/>
        <end position="531"/>
    </location>
</feature>
<feature type="compositionally biased region" description="Polar residues" evidence="1">
    <location>
        <begin position="112"/>
        <end position="131"/>
    </location>
</feature>
<accession>A0A9Q9EL95</accession>
<dbReference type="EMBL" id="CP099423">
    <property type="protein sequence ID" value="USW54137.1"/>
    <property type="molecule type" value="Genomic_DNA"/>
</dbReference>
<protein>
    <submittedName>
        <fullName evidence="2">Uncharacterized protein</fullName>
    </submittedName>
</protein>
<feature type="region of interest" description="Disordered" evidence="1">
    <location>
        <begin position="812"/>
        <end position="831"/>
    </location>
</feature>
<feature type="region of interest" description="Disordered" evidence="1">
    <location>
        <begin position="411"/>
        <end position="552"/>
    </location>
</feature>
<feature type="region of interest" description="Disordered" evidence="1">
    <location>
        <begin position="587"/>
        <end position="626"/>
    </location>
</feature>
<dbReference type="Proteomes" id="UP001056384">
    <property type="component" value="Chromosome 6"/>
</dbReference>
<dbReference type="AlphaFoldDB" id="A0A9Q9EL95"/>
<feature type="compositionally biased region" description="Low complexity" evidence="1">
    <location>
        <begin position="48"/>
        <end position="63"/>
    </location>
</feature>
<evidence type="ECO:0000256" key="1">
    <source>
        <dbReference type="SAM" id="MobiDB-lite"/>
    </source>
</evidence>
<feature type="region of interest" description="Disordered" evidence="1">
    <location>
        <begin position="185"/>
        <end position="205"/>
    </location>
</feature>
<feature type="region of interest" description="Disordered" evidence="1">
    <location>
        <begin position="640"/>
        <end position="726"/>
    </location>
</feature>
<reference evidence="2" key="1">
    <citation type="submission" date="2022-06" db="EMBL/GenBank/DDBJ databases">
        <title>Complete genome sequences of two strains of the flax pathogen Septoria linicola.</title>
        <authorList>
            <person name="Lapalu N."/>
            <person name="Simon A."/>
            <person name="Demenou B."/>
            <person name="Paumier D."/>
            <person name="Guillot M.-P."/>
            <person name="Gout L."/>
            <person name="Valade R."/>
        </authorList>
    </citation>
    <scope>NUCLEOTIDE SEQUENCE</scope>
    <source>
        <strain evidence="2">SE15195</strain>
    </source>
</reference>
<gene>
    <name evidence="2" type="ORF">Slin15195_G074560</name>
</gene>
<feature type="compositionally biased region" description="Low complexity" evidence="1">
    <location>
        <begin position="672"/>
        <end position="683"/>
    </location>
</feature>
<feature type="compositionally biased region" description="Polar residues" evidence="1">
    <location>
        <begin position="588"/>
        <end position="597"/>
    </location>
</feature>
<evidence type="ECO:0000313" key="2">
    <source>
        <dbReference type="EMBL" id="USW54137.1"/>
    </source>
</evidence>
<name>A0A9Q9EL95_9PEZI</name>
<feature type="compositionally biased region" description="Polar residues" evidence="1">
    <location>
        <begin position="440"/>
        <end position="449"/>
    </location>
</feature>
<feature type="compositionally biased region" description="Polar residues" evidence="1">
    <location>
        <begin position="649"/>
        <end position="660"/>
    </location>
</feature>
<proteinExistence type="predicted"/>
<keyword evidence="3" id="KW-1185">Reference proteome</keyword>
<feature type="region of interest" description="Disordered" evidence="1">
    <location>
        <begin position="1"/>
        <end position="67"/>
    </location>
</feature>